<organism evidence="1">
    <name type="scientific">viral metagenome</name>
    <dbReference type="NCBI Taxonomy" id="1070528"/>
    <lineage>
        <taxon>unclassified sequences</taxon>
        <taxon>metagenomes</taxon>
        <taxon>organismal metagenomes</taxon>
    </lineage>
</organism>
<proteinExistence type="predicted"/>
<sequence>MNTTVFTSDIAPGGKAMHVMINLKNMNISHQNQSNLNELNNLIYRIFNRGELDVKTALSCISSVNKLLNDYESFANSLITIKKQYPNLKSWGNRELPKEYVAQPQTVVVNYIIHILLIDESQHTFTRNDKYVTQFCNFVRAIGNGNYDSERLISQFISDDNDLFDYSTLFTNIVRGLNVFNGY</sequence>
<reference evidence="1" key="1">
    <citation type="journal article" date="2020" name="Nature">
        <title>Giant virus diversity and host interactions through global metagenomics.</title>
        <authorList>
            <person name="Schulz F."/>
            <person name="Roux S."/>
            <person name="Paez-Espino D."/>
            <person name="Jungbluth S."/>
            <person name="Walsh D.A."/>
            <person name="Denef V.J."/>
            <person name="McMahon K.D."/>
            <person name="Konstantinidis K.T."/>
            <person name="Eloe-Fadrosh E.A."/>
            <person name="Kyrpides N.C."/>
            <person name="Woyke T."/>
        </authorList>
    </citation>
    <scope>NUCLEOTIDE SEQUENCE</scope>
    <source>
        <strain evidence="1">GVMAG-M-3300023179-150</strain>
    </source>
</reference>
<dbReference type="AlphaFoldDB" id="A0A6C0E976"/>
<name>A0A6C0E976_9ZZZZ</name>
<accession>A0A6C0E976</accession>
<dbReference type="EMBL" id="MN739756">
    <property type="protein sequence ID" value="QHT25120.1"/>
    <property type="molecule type" value="Genomic_DNA"/>
</dbReference>
<evidence type="ECO:0000313" key="1">
    <source>
        <dbReference type="EMBL" id="QHT25120.1"/>
    </source>
</evidence>
<protein>
    <submittedName>
        <fullName evidence="1">Uncharacterized protein</fullName>
    </submittedName>
</protein>